<feature type="non-terminal residue" evidence="2">
    <location>
        <position position="1"/>
    </location>
</feature>
<dbReference type="InterPro" id="IPR013783">
    <property type="entry name" value="Ig-like_fold"/>
</dbReference>
<feature type="non-terminal residue" evidence="2">
    <location>
        <position position="651"/>
    </location>
</feature>
<sequence length="651" mass="65709">VGNNKLTGFIIIFFFLALGCGRDSYDSNREEFSIDLSIDRTAPVAILTTAIITTSGNAMVQSTETGTVYLVNTTVTVTNLASITGAADNQWNSAALSSLNVLTLPATGLVDGIYRAYAVDDAGNLSSASTNSVTIDSIAPTANFTAATDNVGSITGALTSGSITDDTALVLTGTNESGSGVKIYNGSTEIGSATVSGTNWSYTATVANGTTYQFNVKETDLAGHTSDATSNFTVTGDTVAPTASVDTAAITSTGNAVIQSTATGTVVLLNTSASTTSGNAVVQSTETGTVYLVKTTVTVTNLASITGAALYQWNSVAISSASTNTNLSVAGLADGTYKVYAVDEAGGLSSASVNSVIIDTTPPSIESVAITSAVGITGNLLNTGDVVSVTTTFTEQVIVDNSSGTPTLTLVVGSTNRTATYASGSGSSMLVFQYTIQSGENDSDGISIGADAIALEGALLSDPIGFPAVITHSAVSANSSYLVDAQAPPVRLFTLSDTALKVGETATVILVFAEAVVSFSSSDDITVSNGSLDNMISTDDNKTWTGTFTPDTNTEDATNTLSLGTSYTDTAGNTGAAATTANYEVETRAPTISGVAISATGVQNDFVNAGDVVSVTATFSESVIVDNASGTPTLTLIVGSTNRTATYASGS</sequence>
<feature type="domain" description="Bacterial Ig-like" evidence="1">
    <location>
        <begin position="486"/>
        <end position="585"/>
    </location>
</feature>
<dbReference type="InterPro" id="IPR044048">
    <property type="entry name" value="Big_12"/>
</dbReference>
<proteinExistence type="predicted"/>
<evidence type="ECO:0000313" key="2">
    <source>
        <dbReference type="EMBL" id="SVA76215.1"/>
    </source>
</evidence>
<protein>
    <recommendedName>
        <fullName evidence="1">Bacterial Ig-like domain-containing protein</fullName>
    </recommendedName>
</protein>
<dbReference type="Pfam" id="PF19078">
    <property type="entry name" value="Big_12"/>
    <property type="match status" value="1"/>
</dbReference>
<evidence type="ECO:0000259" key="1">
    <source>
        <dbReference type="Pfam" id="PF19078"/>
    </source>
</evidence>
<dbReference type="EMBL" id="UINC01018197">
    <property type="protein sequence ID" value="SVA76215.1"/>
    <property type="molecule type" value="Genomic_DNA"/>
</dbReference>
<dbReference type="AlphaFoldDB" id="A0A381YGW2"/>
<accession>A0A381YGW2</accession>
<name>A0A381YGW2_9ZZZZ</name>
<dbReference type="Gene3D" id="2.60.40.10">
    <property type="entry name" value="Immunoglobulins"/>
    <property type="match status" value="1"/>
</dbReference>
<gene>
    <name evidence="2" type="ORF">METZ01_LOCUS129069</name>
</gene>
<organism evidence="2">
    <name type="scientific">marine metagenome</name>
    <dbReference type="NCBI Taxonomy" id="408172"/>
    <lineage>
        <taxon>unclassified sequences</taxon>
        <taxon>metagenomes</taxon>
        <taxon>ecological metagenomes</taxon>
    </lineage>
</organism>
<reference evidence="2" key="1">
    <citation type="submission" date="2018-05" db="EMBL/GenBank/DDBJ databases">
        <authorList>
            <person name="Lanie J.A."/>
            <person name="Ng W.-L."/>
            <person name="Kazmierczak K.M."/>
            <person name="Andrzejewski T.M."/>
            <person name="Davidsen T.M."/>
            <person name="Wayne K.J."/>
            <person name="Tettelin H."/>
            <person name="Glass J.I."/>
            <person name="Rusch D."/>
            <person name="Podicherti R."/>
            <person name="Tsui H.-C.T."/>
            <person name="Winkler M.E."/>
        </authorList>
    </citation>
    <scope>NUCLEOTIDE SEQUENCE</scope>
</reference>